<evidence type="ECO:0000313" key="4">
    <source>
        <dbReference type="Proteomes" id="UP000197019"/>
    </source>
</evidence>
<feature type="transmembrane region" description="Helical" evidence="1">
    <location>
        <begin position="92"/>
        <end position="112"/>
    </location>
</feature>
<feature type="transmembrane region" description="Helical" evidence="1">
    <location>
        <begin position="26"/>
        <end position="45"/>
    </location>
</feature>
<gene>
    <name evidence="3" type="ORF">AADEFJLK_01948</name>
    <name evidence="2" type="ORF">CEK71_18785</name>
</gene>
<evidence type="ECO:0000256" key="1">
    <source>
        <dbReference type="SAM" id="Phobius"/>
    </source>
</evidence>
<protein>
    <submittedName>
        <fullName evidence="2">Uncharacterized protein</fullName>
    </submittedName>
</protein>
<sequence>MIGAIVMIFAVIWIYQSGIKAKTSNIFMWLGICAGVFLASQILLYDVNIYLADLLVSSDSGKDVSTAGYERDLTSVGDRKNQEGFQTTGGTFLSVFMELMPPLVGFLILAVIRLKFVTKESFSVPNLFSGISEMVAGAAKGAVDSVKEGVKK</sequence>
<keyword evidence="4" id="KW-1185">Reference proteome</keyword>
<evidence type="ECO:0000313" key="5">
    <source>
        <dbReference type="Proteomes" id="UP000237423"/>
    </source>
</evidence>
<dbReference type="AlphaFoldDB" id="A0A1Z4C325"/>
<reference evidence="2 4" key="1">
    <citation type="submission" date="2017-06" db="EMBL/GenBank/DDBJ databases">
        <title>Genome Sequencing of the methanotroph Methylovulum psychrotolerants str. HV10-M2 isolated from a high-altitude environment.</title>
        <authorList>
            <person name="Mateos-Rivera A."/>
        </authorList>
    </citation>
    <scope>NUCLEOTIDE SEQUENCE [LARGE SCALE GENOMIC DNA]</scope>
    <source>
        <strain evidence="2 4">HV10_M2</strain>
    </source>
</reference>
<organism evidence="2 4">
    <name type="scientific">Methylovulum psychrotolerans</name>
    <dbReference type="NCBI Taxonomy" id="1704499"/>
    <lineage>
        <taxon>Bacteria</taxon>
        <taxon>Pseudomonadati</taxon>
        <taxon>Pseudomonadota</taxon>
        <taxon>Gammaproteobacteria</taxon>
        <taxon>Methylococcales</taxon>
        <taxon>Methylococcaceae</taxon>
        <taxon>Methylovulum</taxon>
    </lineage>
</organism>
<dbReference type="EMBL" id="CP022129">
    <property type="protein sequence ID" value="ASF47947.1"/>
    <property type="molecule type" value="Genomic_DNA"/>
</dbReference>
<dbReference type="OrthoDB" id="5571681at2"/>
<dbReference type="Proteomes" id="UP000237423">
    <property type="component" value="Unassembled WGS sequence"/>
</dbReference>
<dbReference type="KEGG" id="mpsy:CEK71_18785"/>
<proteinExistence type="predicted"/>
<name>A0A1Z4C325_9GAMM</name>
<keyword evidence="1" id="KW-0472">Membrane</keyword>
<keyword evidence="1" id="KW-0812">Transmembrane</keyword>
<accession>A0A1Z4C325</accession>
<evidence type="ECO:0000313" key="2">
    <source>
        <dbReference type="EMBL" id="ASF47947.1"/>
    </source>
</evidence>
<reference evidence="3 5" key="2">
    <citation type="submission" date="2017-11" db="EMBL/GenBank/DDBJ databases">
        <title>Draft Genome Sequence of Methylobacter psychrotolerans Sph1T, an Obligate Methanotroph from Low-Temperature Environments.</title>
        <authorList>
            <person name="Oshkin I.Y."/>
            <person name="Miroshnikov K."/>
            <person name="Belova S.E."/>
            <person name="Korzhenkov A."/>
            <person name="Toshchakov S.V."/>
            <person name="Dedysh S.N."/>
        </authorList>
    </citation>
    <scope>NUCLEOTIDE SEQUENCE [LARGE SCALE GENOMIC DNA]</scope>
    <source>
        <strain evidence="3 5">Sph1</strain>
    </source>
</reference>
<keyword evidence="1" id="KW-1133">Transmembrane helix</keyword>
<dbReference type="EMBL" id="PGFZ01000003">
    <property type="protein sequence ID" value="POZ52466.1"/>
    <property type="molecule type" value="Genomic_DNA"/>
</dbReference>
<dbReference type="Proteomes" id="UP000197019">
    <property type="component" value="Chromosome"/>
</dbReference>
<evidence type="ECO:0000313" key="3">
    <source>
        <dbReference type="EMBL" id="POZ52466.1"/>
    </source>
</evidence>